<keyword evidence="2" id="KW-0342">GTP-binding</keyword>
<dbReference type="GO" id="GO:0016020">
    <property type="term" value="C:membrane"/>
    <property type="evidence" value="ECO:0007669"/>
    <property type="project" value="TreeGrafter"/>
</dbReference>
<accession>A0A067PWN5</accession>
<dbReference type="Proteomes" id="UP000027265">
    <property type="component" value="Unassembled WGS sequence"/>
</dbReference>
<dbReference type="InterPro" id="IPR027417">
    <property type="entry name" value="P-loop_NTPase"/>
</dbReference>
<proteinExistence type="predicted"/>
<dbReference type="GO" id="GO:0003924">
    <property type="term" value="F:GTPase activity"/>
    <property type="evidence" value="ECO:0007669"/>
    <property type="project" value="InterPro"/>
</dbReference>
<dbReference type="InterPro" id="IPR030381">
    <property type="entry name" value="G_DYNAMIN_dom"/>
</dbReference>
<organism evidence="6 7">
    <name type="scientific">Jaapia argillacea MUCL 33604</name>
    <dbReference type="NCBI Taxonomy" id="933084"/>
    <lineage>
        <taxon>Eukaryota</taxon>
        <taxon>Fungi</taxon>
        <taxon>Dikarya</taxon>
        <taxon>Basidiomycota</taxon>
        <taxon>Agaricomycotina</taxon>
        <taxon>Agaricomycetes</taxon>
        <taxon>Agaricomycetidae</taxon>
        <taxon>Jaapiales</taxon>
        <taxon>Jaapiaceae</taxon>
        <taxon>Jaapia</taxon>
    </lineage>
</organism>
<evidence type="ECO:0000259" key="4">
    <source>
        <dbReference type="PROSITE" id="PS51388"/>
    </source>
</evidence>
<dbReference type="GO" id="GO:0005525">
    <property type="term" value="F:GTP binding"/>
    <property type="evidence" value="ECO:0007669"/>
    <property type="project" value="InterPro"/>
</dbReference>
<dbReference type="PROSITE" id="PS51388">
    <property type="entry name" value="GED"/>
    <property type="match status" value="1"/>
</dbReference>
<dbReference type="Gene3D" id="3.40.50.300">
    <property type="entry name" value="P-loop containing nucleotide triphosphate hydrolases"/>
    <property type="match status" value="1"/>
</dbReference>
<evidence type="ECO:0000313" key="6">
    <source>
        <dbReference type="EMBL" id="KDQ58275.1"/>
    </source>
</evidence>
<dbReference type="InterPro" id="IPR001401">
    <property type="entry name" value="Dynamin_GTPase"/>
</dbReference>
<dbReference type="Pfam" id="PF01031">
    <property type="entry name" value="Dynamin_M"/>
    <property type="match status" value="1"/>
</dbReference>
<evidence type="ECO:0000256" key="2">
    <source>
        <dbReference type="ARBA" id="ARBA00023134"/>
    </source>
</evidence>
<feature type="region of interest" description="Disordered" evidence="3">
    <location>
        <begin position="460"/>
        <end position="479"/>
    </location>
</feature>
<keyword evidence="7" id="KW-1185">Reference proteome</keyword>
<dbReference type="PROSITE" id="PS51718">
    <property type="entry name" value="G_DYNAMIN_2"/>
    <property type="match status" value="1"/>
</dbReference>
<dbReference type="EMBL" id="KL197718">
    <property type="protein sequence ID" value="KDQ58275.1"/>
    <property type="molecule type" value="Genomic_DNA"/>
</dbReference>
<dbReference type="InParanoid" id="A0A067PWN5"/>
<dbReference type="PRINTS" id="PR00195">
    <property type="entry name" value="DYNAMIN"/>
</dbReference>
<dbReference type="PANTHER" id="PTHR11566">
    <property type="entry name" value="DYNAMIN"/>
    <property type="match status" value="1"/>
</dbReference>
<feature type="domain" description="Dynamin-type G" evidence="5">
    <location>
        <begin position="67"/>
        <end position="379"/>
    </location>
</feature>
<name>A0A067PWN5_9AGAM</name>
<dbReference type="Pfam" id="PF02212">
    <property type="entry name" value="GED"/>
    <property type="match status" value="1"/>
</dbReference>
<dbReference type="SUPFAM" id="SSF52540">
    <property type="entry name" value="P-loop containing nucleoside triphosphate hydrolases"/>
    <property type="match status" value="1"/>
</dbReference>
<sequence length="728" mass="81955">MNGILGRNKSKKQSRSPSAQSVESLPDLPDRPVGNGDANISDTEYARKRKQLLELTKDLRAMGAEKLIALPRIAVIGGQSAGKSSLVEAVSGINVPRDSGTCTRCPTECTMSSDAETWSCQISLRFDYDEHGGTRSMVGQDTIPFGPRITNKGDVEIRLRQAQAAILSGNSSYTHFASMSAQEVRELVRSDPDVVKFSRNVVMVDIYDPGATDLSFVDLPGLIQFESDEMIDRVRSLVESYISEERTIILVTIPASDDMENQQAFRLAKAADPEGKRTIGILTKPDSLTSGATSAREKWKEVLEGRTYPLRHGYYCVRLSDDAERARNISRSEAQHIAARFFDDTAPWSEVRDRGRFGIPNFVADISKLLMDVIEEAIPDLKDQVKKRLAACELQLGKLPKPLTVDPTHEILARITAFSAELRAAVSGEVDKKFVQDNRASYGVFKGDIRATAPDFRPYLNGTQHARPSTPGGRSDEALEDGRDHLQRYETLDLADVRQVIKEATGWELPHHVPYDAQLTLMKRFIALWEAPAQECFETVFATLSEFMNALVRKHFERFKSLDLLMRSLVAGHLNHCKERASQSLREALALEEKPVFTQNTHYLSETRVKWFNHYNNCYRMQYYPNPDPSPFEAELQVMAQVRAYFQVSYKRIIDHIPLTIERSLNRSIADSLQADLIRDVGIGEADSFGRLKELVSEDPALVTRRQQLEGMKRRLVDIQQKLNNFLV</sequence>
<dbReference type="InterPro" id="IPR000375">
    <property type="entry name" value="Dynamin_stalk"/>
</dbReference>
<feature type="region of interest" description="Disordered" evidence="3">
    <location>
        <begin position="1"/>
        <end position="42"/>
    </location>
</feature>
<dbReference type="AlphaFoldDB" id="A0A067PWN5"/>
<dbReference type="Gene3D" id="1.20.120.1240">
    <property type="entry name" value="Dynamin, middle domain"/>
    <property type="match status" value="1"/>
</dbReference>
<reference evidence="7" key="1">
    <citation type="journal article" date="2014" name="Proc. Natl. Acad. Sci. U.S.A.">
        <title>Extensive sampling of basidiomycete genomes demonstrates inadequacy of the white-rot/brown-rot paradigm for wood decay fungi.</title>
        <authorList>
            <person name="Riley R."/>
            <person name="Salamov A.A."/>
            <person name="Brown D.W."/>
            <person name="Nagy L.G."/>
            <person name="Floudas D."/>
            <person name="Held B.W."/>
            <person name="Levasseur A."/>
            <person name="Lombard V."/>
            <person name="Morin E."/>
            <person name="Otillar R."/>
            <person name="Lindquist E.A."/>
            <person name="Sun H."/>
            <person name="LaButti K.M."/>
            <person name="Schmutz J."/>
            <person name="Jabbour D."/>
            <person name="Luo H."/>
            <person name="Baker S.E."/>
            <person name="Pisabarro A.G."/>
            <person name="Walton J.D."/>
            <person name="Blanchette R.A."/>
            <person name="Henrissat B."/>
            <person name="Martin F."/>
            <person name="Cullen D."/>
            <person name="Hibbett D.S."/>
            <person name="Grigoriev I.V."/>
        </authorList>
    </citation>
    <scope>NUCLEOTIDE SEQUENCE [LARGE SCALE GENOMIC DNA]</scope>
    <source>
        <strain evidence="7">MUCL 33604</strain>
    </source>
</reference>
<dbReference type="Pfam" id="PF00350">
    <property type="entry name" value="Dynamin_N"/>
    <property type="match status" value="2"/>
</dbReference>
<dbReference type="GO" id="GO:0016559">
    <property type="term" value="P:peroxisome fission"/>
    <property type="evidence" value="ECO:0007669"/>
    <property type="project" value="TreeGrafter"/>
</dbReference>
<dbReference type="STRING" id="933084.A0A067PWN5"/>
<dbReference type="GO" id="GO:0005874">
    <property type="term" value="C:microtubule"/>
    <property type="evidence" value="ECO:0007669"/>
    <property type="project" value="TreeGrafter"/>
</dbReference>
<evidence type="ECO:0000259" key="5">
    <source>
        <dbReference type="PROSITE" id="PS51718"/>
    </source>
</evidence>
<dbReference type="InterPro" id="IPR022812">
    <property type="entry name" value="Dynamin"/>
</dbReference>
<dbReference type="InterPro" id="IPR003130">
    <property type="entry name" value="GED"/>
</dbReference>
<dbReference type="InterPro" id="IPR020850">
    <property type="entry name" value="GED_dom"/>
</dbReference>
<dbReference type="InterPro" id="IPR045063">
    <property type="entry name" value="Dynamin_N"/>
</dbReference>
<dbReference type="GO" id="GO:0005739">
    <property type="term" value="C:mitochondrion"/>
    <property type="evidence" value="ECO:0007669"/>
    <property type="project" value="TreeGrafter"/>
</dbReference>
<dbReference type="HOGENOM" id="CLU_008964_4_1_1"/>
<dbReference type="OrthoDB" id="5061070at2759"/>
<dbReference type="GO" id="GO:0006897">
    <property type="term" value="P:endocytosis"/>
    <property type="evidence" value="ECO:0007669"/>
    <property type="project" value="TreeGrafter"/>
</dbReference>
<dbReference type="SMART" id="SM00053">
    <property type="entry name" value="DYNc"/>
    <property type="match status" value="1"/>
</dbReference>
<dbReference type="GO" id="GO:0048312">
    <property type="term" value="P:intracellular distribution of mitochondria"/>
    <property type="evidence" value="ECO:0007669"/>
    <property type="project" value="TreeGrafter"/>
</dbReference>
<dbReference type="GO" id="GO:0000266">
    <property type="term" value="P:mitochondrial fission"/>
    <property type="evidence" value="ECO:0007669"/>
    <property type="project" value="TreeGrafter"/>
</dbReference>
<feature type="domain" description="GED" evidence="4">
    <location>
        <begin position="635"/>
        <end position="728"/>
    </location>
</feature>
<evidence type="ECO:0000256" key="1">
    <source>
        <dbReference type="ARBA" id="ARBA00022741"/>
    </source>
</evidence>
<dbReference type="CDD" id="cd08771">
    <property type="entry name" value="DLP_1"/>
    <property type="match status" value="1"/>
</dbReference>
<evidence type="ECO:0008006" key="8">
    <source>
        <dbReference type="Google" id="ProtNLM"/>
    </source>
</evidence>
<protein>
    <recommendedName>
        <fullName evidence="8">GED domain-containing protein</fullName>
    </recommendedName>
</protein>
<dbReference type="GO" id="GO:0008017">
    <property type="term" value="F:microtubule binding"/>
    <property type="evidence" value="ECO:0007669"/>
    <property type="project" value="TreeGrafter"/>
</dbReference>
<keyword evidence="1" id="KW-0547">Nucleotide-binding</keyword>
<dbReference type="PANTHER" id="PTHR11566:SF21">
    <property type="entry name" value="DYNAMIN RELATED PROTEIN 1, ISOFORM A"/>
    <property type="match status" value="1"/>
</dbReference>
<evidence type="ECO:0000313" key="7">
    <source>
        <dbReference type="Proteomes" id="UP000027265"/>
    </source>
</evidence>
<evidence type="ECO:0000256" key="3">
    <source>
        <dbReference type="SAM" id="MobiDB-lite"/>
    </source>
</evidence>
<gene>
    <name evidence="6" type="ORF">JAAARDRAFT_193692</name>
</gene>